<evidence type="ECO:0000313" key="3">
    <source>
        <dbReference type="Proteomes" id="UP000789375"/>
    </source>
</evidence>
<sequence>MNTTPFYDPNVRFFYHIPNDHFFLVICQIVVPDSFISEDYDHQFFYQFDGENYSVSCVLYSQSLIENVLNKEMFGIDIDINNVNNSRCNKLSLSLQQKFRLENNLKIILPSYLSKNHIPQNEMRSNSDGKMNDNCDENEDSSQDDDFFEEDLTYSDINSYQGDNVHNSVQNVNHHNHSQQLVDFNNNLQHQNFCQPYVSNIETRTEYNIHTNSFHLPMEQVISDINQNYNDCDLSSNDPLL</sequence>
<proteinExistence type="predicted"/>
<reference evidence="2" key="1">
    <citation type="submission" date="2021-06" db="EMBL/GenBank/DDBJ databases">
        <authorList>
            <person name="Kallberg Y."/>
            <person name="Tangrot J."/>
            <person name="Rosling A."/>
        </authorList>
    </citation>
    <scope>NUCLEOTIDE SEQUENCE</scope>
    <source>
        <strain evidence="2">87-6 pot B 2015</strain>
    </source>
</reference>
<dbReference type="Proteomes" id="UP000789375">
    <property type="component" value="Unassembled WGS sequence"/>
</dbReference>
<organism evidence="2 3">
    <name type="scientific">Funneliformis mosseae</name>
    <name type="common">Endomycorrhizal fungus</name>
    <name type="synonym">Glomus mosseae</name>
    <dbReference type="NCBI Taxonomy" id="27381"/>
    <lineage>
        <taxon>Eukaryota</taxon>
        <taxon>Fungi</taxon>
        <taxon>Fungi incertae sedis</taxon>
        <taxon>Mucoromycota</taxon>
        <taxon>Glomeromycotina</taxon>
        <taxon>Glomeromycetes</taxon>
        <taxon>Glomerales</taxon>
        <taxon>Glomeraceae</taxon>
        <taxon>Funneliformis</taxon>
    </lineage>
</organism>
<feature type="compositionally biased region" description="Acidic residues" evidence="1">
    <location>
        <begin position="134"/>
        <end position="144"/>
    </location>
</feature>
<gene>
    <name evidence="2" type="ORF">FMOSSE_LOCUS6513</name>
</gene>
<evidence type="ECO:0000256" key="1">
    <source>
        <dbReference type="SAM" id="MobiDB-lite"/>
    </source>
</evidence>
<protein>
    <submittedName>
        <fullName evidence="2">12155_t:CDS:1</fullName>
    </submittedName>
</protein>
<accession>A0A9N9FRT7</accession>
<keyword evidence="3" id="KW-1185">Reference proteome</keyword>
<comment type="caution">
    <text evidence="2">The sequence shown here is derived from an EMBL/GenBank/DDBJ whole genome shotgun (WGS) entry which is preliminary data.</text>
</comment>
<name>A0A9N9FRT7_FUNMO</name>
<feature type="region of interest" description="Disordered" evidence="1">
    <location>
        <begin position="119"/>
        <end position="144"/>
    </location>
</feature>
<dbReference type="EMBL" id="CAJVPP010001376">
    <property type="protein sequence ID" value="CAG8551924.1"/>
    <property type="molecule type" value="Genomic_DNA"/>
</dbReference>
<evidence type="ECO:0000313" key="2">
    <source>
        <dbReference type="EMBL" id="CAG8551924.1"/>
    </source>
</evidence>
<dbReference type="AlphaFoldDB" id="A0A9N9FRT7"/>